<evidence type="ECO:0000313" key="16">
    <source>
        <dbReference type="EMBL" id="KAE9538566.1"/>
    </source>
</evidence>
<evidence type="ECO:0000256" key="3">
    <source>
        <dbReference type="ARBA" id="ARBA00012552"/>
    </source>
</evidence>
<feature type="compositionally biased region" description="Basic residues" evidence="12">
    <location>
        <begin position="979"/>
        <end position="995"/>
    </location>
</feature>
<feature type="non-terminal residue" evidence="16">
    <location>
        <position position="1"/>
    </location>
</feature>
<dbReference type="SMART" id="SM00490">
    <property type="entry name" value="HELICc"/>
    <property type="match status" value="1"/>
</dbReference>
<feature type="domain" description="Helicase C-terminal" evidence="14">
    <location>
        <begin position="489"/>
        <end position="638"/>
    </location>
</feature>
<protein>
    <recommendedName>
        <fullName evidence="3">RNA helicase</fullName>
        <ecNumber evidence="3">3.6.4.13</ecNumber>
    </recommendedName>
</protein>
<evidence type="ECO:0000256" key="2">
    <source>
        <dbReference type="ARBA" id="ARBA00010379"/>
    </source>
</evidence>
<dbReference type="OrthoDB" id="10261375at2759"/>
<dbReference type="EC" id="3.6.4.13" evidence="3"/>
<dbReference type="FunFam" id="3.40.50.300:FF:000865">
    <property type="entry name" value="ATP-dependent RNA helicase DDX54"/>
    <property type="match status" value="1"/>
</dbReference>
<comment type="caution">
    <text evidence="16">The sequence shown here is derived from an EMBL/GenBank/DDBJ whole genome shotgun (WGS) entry which is preliminary data.</text>
</comment>
<dbReference type="InterPro" id="IPR012541">
    <property type="entry name" value="DBP10_C"/>
</dbReference>
<evidence type="ECO:0000259" key="15">
    <source>
        <dbReference type="PROSITE" id="PS51195"/>
    </source>
</evidence>
<evidence type="ECO:0000256" key="12">
    <source>
        <dbReference type="SAM" id="MobiDB-lite"/>
    </source>
</evidence>
<comment type="catalytic activity">
    <reaction evidence="10">
        <text>ATP + H2O = ADP + phosphate + H(+)</text>
        <dbReference type="Rhea" id="RHEA:13065"/>
        <dbReference type="ChEBI" id="CHEBI:15377"/>
        <dbReference type="ChEBI" id="CHEBI:15378"/>
        <dbReference type="ChEBI" id="CHEBI:30616"/>
        <dbReference type="ChEBI" id="CHEBI:43474"/>
        <dbReference type="ChEBI" id="CHEBI:456216"/>
        <dbReference type="EC" id="3.6.4.13"/>
    </reaction>
</comment>
<evidence type="ECO:0000259" key="14">
    <source>
        <dbReference type="PROSITE" id="PS51194"/>
    </source>
</evidence>
<keyword evidence="4" id="KW-0547">Nucleotide-binding</keyword>
<evidence type="ECO:0000256" key="8">
    <source>
        <dbReference type="ARBA" id="ARBA00022884"/>
    </source>
</evidence>
<dbReference type="PROSITE" id="PS51195">
    <property type="entry name" value="Q_MOTIF"/>
    <property type="match status" value="1"/>
</dbReference>
<dbReference type="InterPro" id="IPR050079">
    <property type="entry name" value="DEAD_box_RNA_helicase"/>
</dbReference>
<dbReference type="Pfam" id="PF00270">
    <property type="entry name" value="DEAD"/>
    <property type="match status" value="1"/>
</dbReference>
<dbReference type="SMART" id="SM01123">
    <property type="entry name" value="DBP10CT"/>
    <property type="match status" value="1"/>
</dbReference>
<organism evidence="16 17">
    <name type="scientific">Aphis glycines</name>
    <name type="common">Soybean aphid</name>
    <dbReference type="NCBI Taxonomy" id="307491"/>
    <lineage>
        <taxon>Eukaryota</taxon>
        <taxon>Metazoa</taxon>
        <taxon>Ecdysozoa</taxon>
        <taxon>Arthropoda</taxon>
        <taxon>Hexapoda</taxon>
        <taxon>Insecta</taxon>
        <taxon>Pterygota</taxon>
        <taxon>Neoptera</taxon>
        <taxon>Paraneoptera</taxon>
        <taxon>Hemiptera</taxon>
        <taxon>Sternorrhyncha</taxon>
        <taxon>Aphidomorpha</taxon>
        <taxon>Aphidoidea</taxon>
        <taxon>Aphididae</taxon>
        <taxon>Aphidini</taxon>
        <taxon>Aphis</taxon>
        <taxon>Aphis</taxon>
    </lineage>
</organism>
<dbReference type="Pfam" id="PF00271">
    <property type="entry name" value="Helicase_C"/>
    <property type="match status" value="1"/>
</dbReference>
<dbReference type="GO" id="GO:0003723">
    <property type="term" value="F:RNA binding"/>
    <property type="evidence" value="ECO:0007669"/>
    <property type="project" value="UniProtKB-KW"/>
</dbReference>
<dbReference type="EMBL" id="VYZN01000016">
    <property type="protein sequence ID" value="KAE9538566.1"/>
    <property type="molecule type" value="Genomic_DNA"/>
</dbReference>
<evidence type="ECO:0000256" key="5">
    <source>
        <dbReference type="ARBA" id="ARBA00022801"/>
    </source>
</evidence>
<feature type="domain" description="DEAD-box RNA helicase Q" evidence="15">
    <location>
        <begin position="257"/>
        <end position="285"/>
    </location>
</feature>
<accession>A0A6G0TTI6</accession>
<keyword evidence="5" id="KW-0378">Hydrolase</keyword>
<dbReference type="PROSITE" id="PS51192">
    <property type="entry name" value="HELICASE_ATP_BIND_1"/>
    <property type="match status" value="1"/>
</dbReference>
<dbReference type="GO" id="GO:0010468">
    <property type="term" value="P:regulation of gene expression"/>
    <property type="evidence" value="ECO:0007669"/>
    <property type="project" value="UniProtKB-ARBA"/>
</dbReference>
<dbReference type="AlphaFoldDB" id="A0A6G0TTI6"/>
<evidence type="ECO:0000313" key="17">
    <source>
        <dbReference type="Proteomes" id="UP000475862"/>
    </source>
</evidence>
<evidence type="ECO:0000256" key="9">
    <source>
        <dbReference type="ARBA" id="ARBA00023242"/>
    </source>
</evidence>
<dbReference type="SUPFAM" id="SSF52540">
    <property type="entry name" value="P-loop containing nucleoside triphosphate hydrolases"/>
    <property type="match status" value="2"/>
</dbReference>
<dbReference type="InterPro" id="IPR033517">
    <property type="entry name" value="DDX54/DBP10_DEAD-box_helicase"/>
</dbReference>
<evidence type="ECO:0000256" key="6">
    <source>
        <dbReference type="ARBA" id="ARBA00022806"/>
    </source>
</evidence>
<feature type="region of interest" description="Disordered" evidence="12">
    <location>
        <begin position="804"/>
        <end position="830"/>
    </location>
</feature>
<dbReference type="GO" id="GO:0016787">
    <property type="term" value="F:hydrolase activity"/>
    <property type="evidence" value="ECO:0007669"/>
    <property type="project" value="UniProtKB-KW"/>
</dbReference>
<dbReference type="PROSITE" id="PS51194">
    <property type="entry name" value="HELICASE_CTER"/>
    <property type="match status" value="1"/>
</dbReference>
<dbReference type="InterPro" id="IPR027417">
    <property type="entry name" value="P-loop_NTPase"/>
</dbReference>
<feature type="domain" description="Helicase ATP-binding" evidence="13">
    <location>
        <begin position="288"/>
        <end position="462"/>
    </location>
</feature>
<comment type="subcellular location">
    <subcellularLocation>
        <location evidence="1">Nucleus</location>
        <location evidence="1">Nucleolus</location>
    </subcellularLocation>
</comment>
<sequence>KLACLISLNCSADICIKNNPNPSIIAKSNPPKTALAVIAGIPLRAANIPPVKAPLAIEFHGSSFFLMATSEQSMVENNPPHMAKLPPMLGALQKHHQDLLIFSLDMVLFQILPWCFIYVRAEQQTLKKILNSYFFFSILFDGGCKKHIYSRHKLKIMKKKSTYLKYRYLIQRSSYIICSCFITASIHLGHTMNELYKDGTILLTVKMYQQLMLDISFSNNGQLHIYVEKMEEETLIGFNDIATLKPEVKQKTGKRSGGFQAMGLSFPVLKGVLKRGYKVPTPIQRKTIPIALENRDVVAMARTGSGKTACFLIPMFEKLTQHTVNGHRGIRALILSPTRELAVQTLKFLKEIGKFTNLKSAVILGGDPMEAQFSIMHSAPDIIVATPGRFLHLCVEMSLKLPYIQYVVFDEADRLFEMGFGEQLTEIIARLPENRQTLLFSATLPKVLVQFARAGLSDPVLIRLDVESKIPDTLGIGFLNVRPEERDGALLCLLKYVVKPDSMTIIFAPTKHHVDYIHLLLDFQDIPNTFIYSDLDPTARKINASKFQTGSVKTLITTDIAARGIDIPQLDVVINYTFPAKSKLFVHRVGRCARAGKVGQAYSLVTRDEMCYLLDLHLFLGRPFSPVLETPKSDDDTDGLFGIVPQLLLEEELGQLTNWYTSSIDVINSLKTCTNGYKNYIKSRPGASVDSVRRAKKIDLTVIAEHPMFQKIIASDIGRIDFVSRIKNFRPETTVFEMGQSTNSIPLLQMKLLRERNMPSVINFHRKKREQLNDPEGVRLKKVDLPSSNQTEIQETFNDIITQRPRVTGQKKKKNLKKTKQPKQPVKSEHFIPYQPADCYTEEGLAVDNLKSSEGILDLMGDSEQSLAKQNSNKRKWDPVSHKYVSKQSLEKNQVKKIKSESGHWIPITYKSDRYEKWQEKSKLKNSAAEGNDEEEQKKIAPLFRFKLDTRWGRHNAKLREQQSEHRLKLDTKHILKQRIIKEHRRKKNGRKPVKKDKILLLS</sequence>
<dbReference type="Pfam" id="PF08147">
    <property type="entry name" value="DBP10CT"/>
    <property type="match status" value="1"/>
</dbReference>
<name>A0A6G0TTI6_APHGL</name>
<dbReference type="Proteomes" id="UP000475862">
    <property type="component" value="Unassembled WGS sequence"/>
</dbReference>
<dbReference type="InterPro" id="IPR000629">
    <property type="entry name" value="RNA-helicase_DEAD-box_CS"/>
</dbReference>
<dbReference type="PANTHER" id="PTHR47959:SF8">
    <property type="entry name" value="RNA HELICASE"/>
    <property type="match status" value="1"/>
</dbReference>
<dbReference type="CDD" id="cd17959">
    <property type="entry name" value="DEADc_DDX54"/>
    <property type="match status" value="1"/>
</dbReference>
<feature type="region of interest" description="Disordered" evidence="12">
    <location>
        <begin position="979"/>
        <end position="1003"/>
    </location>
</feature>
<evidence type="ECO:0000256" key="1">
    <source>
        <dbReference type="ARBA" id="ARBA00004604"/>
    </source>
</evidence>
<keyword evidence="7" id="KW-0067">ATP-binding</keyword>
<evidence type="ECO:0000256" key="11">
    <source>
        <dbReference type="PROSITE-ProRule" id="PRU00552"/>
    </source>
</evidence>
<feature type="short sequence motif" description="Q motif" evidence="11">
    <location>
        <begin position="257"/>
        <end position="285"/>
    </location>
</feature>
<comment type="similarity">
    <text evidence="2">Belongs to the DEAD box helicase family. DDX54/DBP10 subfamily.</text>
</comment>
<dbReference type="InterPro" id="IPR001650">
    <property type="entry name" value="Helicase_C-like"/>
</dbReference>
<dbReference type="Gene3D" id="3.40.50.300">
    <property type="entry name" value="P-loop containing nucleotide triphosphate hydrolases"/>
    <property type="match status" value="2"/>
</dbReference>
<dbReference type="GO" id="GO:0005829">
    <property type="term" value="C:cytosol"/>
    <property type="evidence" value="ECO:0007669"/>
    <property type="project" value="TreeGrafter"/>
</dbReference>
<feature type="compositionally biased region" description="Basic residues" evidence="12">
    <location>
        <begin position="809"/>
        <end position="821"/>
    </location>
</feature>
<dbReference type="SMART" id="SM00487">
    <property type="entry name" value="DEXDc"/>
    <property type="match status" value="1"/>
</dbReference>
<dbReference type="PROSITE" id="PS00039">
    <property type="entry name" value="DEAD_ATP_HELICASE"/>
    <property type="match status" value="1"/>
</dbReference>
<dbReference type="GO" id="GO:0005730">
    <property type="term" value="C:nucleolus"/>
    <property type="evidence" value="ECO:0007669"/>
    <property type="project" value="UniProtKB-SubCell"/>
</dbReference>
<dbReference type="GO" id="GO:0005524">
    <property type="term" value="F:ATP binding"/>
    <property type="evidence" value="ECO:0007669"/>
    <property type="project" value="UniProtKB-KW"/>
</dbReference>
<keyword evidence="17" id="KW-1185">Reference proteome</keyword>
<evidence type="ECO:0000259" key="13">
    <source>
        <dbReference type="PROSITE" id="PS51192"/>
    </source>
</evidence>
<dbReference type="InterPro" id="IPR011545">
    <property type="entry name" value="DEAD/DEAH_box_helicase_dom"/>
</dbReference>
<keyword evidence="8" id="KW-0694">RNA-binding</keyword>
<evidence type="ECO:0000256" key="4">
    <source>
        <dbReference type="ARBA" id="ARBA00022741"/>
    </source>
</evidence>
<keyword evidence="6" id="KW-0347">Helicase</keyword>
<reference evidence="16 17" key="1">
    <citation type="submission" date="2019-08" db="EMBL/GenBank/DDBJ databases">
        <title>The genome of the soybean aphid Biotype 1, its phylome, world population structure and adaptation to the North American continent.</title>
        <authorList>
            <person name="Giordano R."/>
            <person name="Donthu R.K."/>
            <person name="Hernandez A.G."/>
            <person name="Wright C.L."/>
            <person name="Zimin A.V."/>
        </authorList>
    </citation>
    <scope>NUCLEOTIDE SEQUENCE [LARGE SCALE GENOMIC DNA]</scope>
    <source>
        <tissue evidence="16">Whole aphids</tissue>
    </source>
</reference>
<dbReference type="GO" id="GO:0003724">
    <property type="term" value="F:RNA helicase activity"/>
    <property type="evidence" value="ECO:0007669"/>
    <property type="project" value="UniProtKB-EC"/>
</dbReference>
<evidence type="ECO:0000256" key="10">
    <source>
        <dbReference type="ARBA" id="ARBA00047984"/>
    </source>
</evidence>
<evidence type="ECO:0000256" key="7">
    <source>
        <dbReference type="ARBA" id="ARBA00022840"/>
    </source>
</evidence>
<keyword evidence="9" id="KW-0539">Nucleus</keyword>
<dbReference type="PANTHER" id="PTHR47959">
    <property type="entry name" value="ATP-DEPENDENT RNA HELICASE RHLE-RELATED"/>
    <property type="match status" value="1"/>
</dbReference>
<proteinExistence type="inferred from homology"/>
<gene>
    <name evidence="16" type="ORF">AGLY_005665</name>
</gene>
<dbReference type="CDD" id="cd18787">
    <property type="entry name" value="SF2_C_DEAD"/>
    <property type="match status" value="1"/>
</dbReference>
<dbReference type="InterPro" id="IPR014001">
    <property type="entry name" value="Helicase_ATP-bd"/>
</dbReference>
<dbReference type="InterPro" id="IPR014014">
    <property type="entry name" value="RNA_helicase_DEAD_Q_motif"/>
</dbReference>